<organism evidence="2">
    <name type="scientific">marine metagenome</name>
    <dbReference type="NCBI Taxonomy" id="408172"/>
    <lineage>
        <taxon>unclassified sequences</taxon>
        <taxon>metagenomes</taxon>
        <taxon>ecological metagenomes</taxon>
    </lineage>
</organism>
<name>A0A381Y2Q6_9ZZZZ</name>
<gene>
    <name evidence="2" type="ORF">METZ01_LOCUS124148</name>
</gene>
<dbReference type="Pfam" id="PF10276">
    <property type="entry name" value="zf-CHCC"/>
    <property type="match status" value="1"/>
</dbReference>
<sequence>MNAQTSKYTSFNLVSKNELPYHCPTKEAQKWSMHPKVFLSFDEEGRANCPYCGAIYKLEK</sequence>
<reference evidence="2" key="1">
    <citation type="submission" date="2018-05" db="EMBL/GenBank/DDBJ databases">
        <authorList>
            <person name="Lanie J.A."/>
            <person name="Ng W.-L."/>
            <person name="Kazmierczak K.M."/>
            <person name="Andrzejewski T.M."/>
            <person name="Davidsen T.M."/>
            <person name="Wayne K.J."/>
            <person name="Tettelin H."/>
            <person name="Glass J.I."/>
            <person name="Rusch D."/>
            <person name="Podicherti R."/>
            <person name="Tsui H.-C.T."/>
            <person name="Winkler M.E."/>
        </authorList>
    </citation>
    <scope>NUCLEOTIDE SEQUENCE</scope>
</reference>
<dbReference type="InterPro" id="IPR019401">
    <property type="entry name" value="Znf_CHCC"/>
</dbReference>
<proteinExistence type="predicted"/>
<feature type="domain" description="Zinc finger CHCC-type" evidence="1">
    <location>
        <begin position="33"/>
        <end position="56"/>
    </location>
</feature>
<dbReference type="EMBL" id="UINC01017254">
    <property type="protein sequence ID" value="SVA71294.1"/>
    <property type="molecule type" value="Genomic_DNA"/>
</dbReference>
<protein>
    <recommendedName>
        <fullName evidence="1">Zinc finger CHCC-type domain-containing protein</fullName>
    </recommendedName>
</protein>
<dbReference type="AlphaFoldDB" id="A0A381Y2Q6"/>
<dbReference type="Gene3D" id="2.60.260.40">
    <property type="entry name" value="q5lls5 like domains"/>
    <property type="match status" value="1"/>
</dbReference>
<evidence type="ECO:0000313" key="2">
    <source>
        <dbReference type="EMBL" id="SVA71294.1"/>
    </source>
</evidence>
<evidence type="ECO:0000259" key="1">
    <source>
        <dbReference type="Pfam" id="PF10276"/>
    </source>
</evidence>
<accession>A0A381Y2Q6</accession>